<dbReference type="AlphaFoldDB" id="A0A164RZC6"/>
<evidence type="ECO:0000313" key="3">
    <source>
        <dbReference type="Proteomes" id="UP000076722"/>
    </source>
</evidence>
<evidence type="ECO:0000313" key="2">
    <source>
        <dbReference type="EMBL" id="KZS91018.1"/>
    </source>
</evidence>
<dbReference type="Proteomes" id="UP000076722">
    <property type="component" value="Unassembled WGS sequence"/>
</dbReference>
<dbReference type="EMBL" id="KV419417">
    <property type="protein sequence ID" value="KZS91018.1"/>
    <property type="molecule type" value="Genomic_DNA"/>
</dbReference>
<keyword evidence="3" id="KW-1185">Reference proteome</keyword>
<reference evidence="2 3" key="1">
    <citation type="journal article" date="2016" name="Mol. Biol. Evol.">
        <title>Comparative Genomics of Early-Diverging Mushroom-Forming Fungi Provides Insights into the Origins of Lignocellulose Decay Capabilities.</title>
        <authorList>
            <person name="Nagy L.G."/>
            <person name="Riley R."/>
            <person name="Tritt A."/>
            <person name="Adam C."/>
            <person name="Daum C."/>
            <person name="Floudas D."/>
            <person name="Sun H."/>
            <person name="Yadav J.S."/>
            <person name="Pangilinan J."/>
            <person name="Larsson K.H."/>
            <person name="Matsuura K."/>
            <person name="Barry K."/>
            <person name="Labutti K."/>
            <person name="Kuo R."/>
            <person name="Ohm R.A."/>
            <person name="Bhattacharya S.S."/>
            <person name="Shirouzu T."/>
            <person name="Yoshinaga Y."/>
            <person name="Martin F.M."/>
            <person name="Grigoriev I.V."/>
            <person name="Hibbett D.S."/>
        </authorList>
    </citation>
    <scope>NUCLEOTIDE SEQUENCE [LARGE SCALE GENOMIC DNA]</scope>
    <source>
        <strain evidence="2 3">HHB9708</strain>
    </source>
</reference>
<proteinExistence type="predicted"/>
<accession>A0A164RZC6</accession>
<feature type="compositionally biased region" description="Basic and acidic residues" evidence="1">
    <location>
        <begin position="28"/>
        <end position="41"/>
    </location>
</feature>
<name>A0A164RZC6_9AGAM</name>
<feature type="compositionally biased region" description="Basic and acidic residues" evidence="1">
    <location>
        <begin position="49"/>
        <end position="84"/>
    </location>
</feature>
<feature type="region of interest" description="Disordered" evidence="1">
    <location>
        <begin position="1"/>
        <end position="111"/>
    </location>
</feature>
<dbReference type="STRING" id="1314777.A0A164RZC6"/>
<evidence type="ECO:0000256" key="1">
    <source>
        <dbReference type="SAM" id="MobiDB-lite"/>
    </source>
</evidence>
<sequence length="111" mass="12508">MHALHNAHLLRRTLPRHLTAPRPYFPDRQAKHAEFARELRVKGPAQRAETNKKRAAKRAENKKKKEEENARGDIADVDVERGNEGEDEREDDGGGGGGEADDVEDEDELSE</sequence>
<feature type="compositionally biased region" description="Acidic residues" evidence="1">
    <location>
        <begin position="85"/>
        <end position="111"/>
    </location>
</feature>
<gene>
    <name evidence="2" type="ORF">SISNIDRAFT_467949</name>
</gene>
<organism evidence="2 3">
    <name type="scientific">Sistotremastrum niveocremeum HHB9708</name>
    <dbReference type="NCBI Taxonomy" id="1314777"/>
    <lineage>
        <taxon>Eukaryota</taxon>
        <taxon>Fungi</taxon>
        <taxon>Dikarya</taxon>
        <taxon>Basidiomycota</taxon>
        <taxon>Agaricomycotina</taxon>
        <taxon>Agaricomycetes</taxon>
        <taxon>Sistotremastrales</taxon>
        <taxon>Sistotremastraceae</taxon>
        <taxon>Sertulicium</taxon>
        <taxon>Sertulicium niveocremeum</taxon>
    </lineage>
</organism>
<protein>
    <submittedName>
        <fullName evidence="2">Uncharacterized protein</fullName>
    </submittedName>
</protein>